<reference evidence="1 2" key="1">
    <citation type="journal article" date="2018" name="New Phytol.">
        <title>Comparative genomics and transcriptomics depict ericoid mycorrhizal fungi as versatile saprotrophs and plant mutualists.</title>
        <authorList>
            <person name="Martino E."/>
            <person name="Morin E."/>
            <person name="Grelet G.A."/>
            <person name="Kuo A."/>
            <person name="Kohler A."/>
            <person name="Daghino S."/>
            <person name="Barry K.W."/>
            <person name="Cichocki N."/>
            <person name="Clum A."/>
            <person name="Dockter R.B."/>
            <person name="Hainaut M."/>
            <person name="Kuo R.C."/>
            <person name="LaButti K."/>
            <person name="Lindahl B.D."/>
            <person name="Lindquist E.A."/>
            <person name="Lipzen A."/>
            <person name="Khouja H.R."/>
            <person name="Magnuson J."/>
            <person name="Murat C."/>
            <person name="Ohm R.A."/>
            <person name="Singer S.W."/>
            <person name="Spatafora J.W."/>
            <person name="Wang M."/>
            <person name="Veneault-Fourrey C."/>
            <person name="Henrissat B."/>
            <person name="Grigoriev I.V."/>
            <person name="Martin F.M."/>
            <person name="Perotto S."/>
        </authorList>
    </citation>
    <scope>NUCLEOTIDE SEQUENCE [LARGE SCALE GENOMIC DNA]</scope>
    <source>
        <strain evidence="1 2">ATCC 22711</strain>
    </source>
</reference>
<dbReference type="PANTHER" id="PTHR13271">
    <property type="entry name" value="UNCHARACTERIZED PUTATIVE METHYLTRANSFERASE"/>
    <property type="match status" value="1"/>
</dbReference>
<dbReference type="InParanoid" id="A0A2T3BAK1"/>
<dbReference type="PANTHER" id="PTHR13271:SF146">
    <property type="entry name" value="SET DOMAIN-CONTAINING PROTEIN"/>
    <property type="match status" value="1"/>
</dbReference>
<dbReference type="STRING" id="857342.A0A2T3BAK1"/>
<dbReference type="InterPro" id="IPR046341">
    <property type="entry name" value="SET_dom_sf"/>
</dbReference>
<dbReference type="AlphaFoldDB" id="A0A2T3BAK1"/>
<gene>
    <name evidence="1" type="ORF">M430DRAFT_56075</name>
</gene>
<evidence type="ECO:0000313" key="1">
    <source>
        <dbReference type="EMBL" id="PSS25294.1"/>
    </source>
</evidence>
<dbReference type="GO" id="GO:0016279">
    <property type="term" value="F:protein-lysine N-methyltransferase activity"/>
    <property type="evidence" value="ECO:0007669"/>
    <property type="project" value="TreeGrafter"/>
</dbReference>
<evidence type="ECO:0000313" key="2">
    <source>
        <dbReference type="Proteomes" id="UP000241818"/>
    </source>
</evidence>
<dbReference type="Proteomes" id="UP000241818">
    <property type="component" value="Unassembled WGS sequence"/>
</dbReference>
<dbReference type="GO" id="GO:0005634">
    <property type="term" value="C:nucleus"/>
    <property type="evidence" value="ECO:0007669"/>
    <property type="project" value="TreeGrafter"/>
</dbReference>
<evidence type="ECO:0008006" key="3">
    <source>
        <dbReference type="Google" id="ProtNLM"/>
    </source>
</evidence>
<protein>
    <recommendedName>
        <fullName evidence="3">SET domain-containing protein</fullName>
    </recommendedName>
</protein>
<dbReference type="Gene3D" id="3.90.1410.10">
    <property type="entry name" value="set domain protein methyltransferase, domain 1"/>
    <property type="match status" value="1"/>
</dbReference>
<dbReference type="RefSeq" id="XP_024723893.1">
    <property type="nucleotide sequence ID" value="XM_024868584.1"/>
</dbReference>
<sequence>MSQNQALIQDLVHWGEVQGSYLNPNVEIYQDPVTGLSFRAINNHTSGSKVATCSYQTSLSYLNAIETHKFLRHSEPFPAEFLNTLSRDDPNIIGHFFLMQQYLMGEASFWWHYIRLLPQPDQPQSLGIPIWWPQADRRFLDGTNAEPPLQKRKDLWKAEWSKGIAILRNHLTNWRDYSYVIYQWAATIFGSRSFRASLTIPEGFLQDALNLDHVRRDRFSVLLPILDIGNHNGLNNVDWIPNNEGLSLSIRDSVPQGSQIFNYYGNKSNSELLVAYGFTLPANSLPNHLDRDVVNLKLKPSPEVLSLRRTQRCHVIPPVEEEEYTFAVQKQPFRESGLEDLRVFSDGLIDLIICMVANNREKRYLSANPEYCPEKDVNLIGGCLTRSTLQALYVLHLKLGIEQRRIKEIERDLPSPANNNQRLAMDYRNRQHAVLSSASHKLGIRLDLALGFSSFCQHADHQASSGSGDEHPTHMHLHVELLSLECAFEWLRLNYQDIFDAVVKMIAEDQEESLPLNWAILVEEWDHSYWIVWIFTVWLLWARDGEAFRQRHKNLSSWLSYMNEAFDSELALNDAADTLYADPSEQETINLMTEGIARIPQLINSDLREWLADPSSITRLRNFASFVAQEETFSVRYKMQEGARPLVEQKVLCITKSTERGGAQSAAGAWTRFFEQGPRLN</sequence>
<dbReference type="GeneID" id="36576665"/>
<dbReference type="InterPro" id="IPR050600">
    <property type="entry name" value="SETD3_SETD6_MTase"/>
</dbReference>
<proteinExistence type="predicted"/>
<dbReference type="EMBL" id="KZ679007">
    <property type="protein sequence ID" value="PSS25294.1"/>
    <property type="molecule type" value="Genomic_DNA"/>
</dbReference>
<organism evidence="1 2">
    <name type="scientific">Amorphotheca resinae ATCC 22711</name>
    <dbReference type="NCBI Taxonomy" id="857342"/>
    <lineage>
        <taxon>Eukaryota</taxon>
        <taxon>Fungi</taxon>
        <taxon>Dikarya</taxon>
        <taxon>Ascomycota</taxon>
        <taxon>Pezizomycotina</taxon>
        <taxon>Leotiomycetes</taxon>
        <taxon>Helotiales</taxon>
        <taxon>Amorphothecaceae</taxon>
        <taxon>Amorphotheca</taxon>
    </lineage>
</organism>
<accession>A0A2T3BAK1</accession>
<dbReference type="OrthoDB" id="42889at2759"/>
<keyword evidence="2" id="KW-1185">Reference proteome</keyword>
<name>A0A2T3BAK1_AMORE</name>
<dbReference type="SUPFAM" id="SSF82199">
    <property type="entry name" value="SET domain"/>
    <property type="match status" value="1"/>
</dbReference>